<reference evidence="5 6" key="1">
    <citation type="journal article" date="2023" name="Int. J. Syst. Evol. Microbiol.">
        <title>Arthrobacter mangrovi sp. nov., an actinobacterium isolated from the rhizosphere of a mangrove.</title>
        <authorList>
            <person name="Hamada M."/>
            <person name="Saitou S."/>
            <person name="Enomoto N."/>
            <person name="Nanri K."/>
            <person name="Hidaka K."/>
            <person name="Miura T."/>
            <person name="Tamura T."/>
        </authorList>
    </citation>
    <scope>NUCLEOTIDE SEQUENCE [LARGE SCALE GENOMIC DNA]</scope>
    <source>
        <strain evidence="5 6">NBRC 112813</strain>
    </source>
</reference>
<dbReference type="Gene3D" id="1.10.10.2840">
    <property type="entry name" value="PucR C-terminal helix-turn-helix domain"/>
    <property type="match status" value="1"/>
</dbReference>
<dbReference type="Pfam" id="PF13556">
    <property type="entry name" value="HTH_30"/>
    <property type="match status" value="1"/>
</dbReference>
<protein>
    <submittedName>
        <fullName evidence="5">Regulatory protein</fullName>
    </submittedName>
</protein>
<evidence type="ECO:0000259" key="4">
    <source>
        <dbReference type="Pfam" id="PF17853"/>
    </source>
</evidence>
<evidence type="ECO:0000259" key="3">
    <source>
        <dbReference type="Pfam" id="PF13556"/>
    </source>
</evidence>
<keyword evidence="6" id="KW-1185">Reference proteome</keyword>
<proteinExistence type="inferred from homology"/>
<dbReference type="PANTHER" id="PTHR33744:SF1">
    <property type="entry name" value="DNA-BINDING TRANSCRIPTIONAL ACTIVATOR ADER"/>
    <property type="match status" value="1"/>
</dbReference>
<dbReference type="InterPro" id="IPR051448">
    <property type="entry name" value="CdaR-like_regulators"/>
</dbReference>
<comment type="caution">
    <text evidence="5">The sequence shown here is derived from an EMBL/GenBank/DDBJ whole genome shotgun (WGS) entry which is preliminary data.</text>
</comment>
<dbReference type="Pfam" id="PF07905">
    <property type="entry name" value="PucR"/>
    <property type="match status" value="1"/>
</dbReference>
<sequence length="536" mass="57861">MHVTLERILRLPPLASGRPEVLAGADHLQDPVRWVHVAELKSLAGLLEGGELVLTTGLGFGTSAAEAARYLGELAALGAAGVVVEITADRPEAEAALRQAARDAALPVVLVTRRVRFVEVTEVVHRLIVAAQLERVEKAREVHEVFTMLSLESASPEEIVARTAKLIQSAVVLEDVAHLVLAFDPAGTAPGDLLADWKRRSRATHYREETARTGDEGWLQTPVGLRGQRWGRLVVPGLLGDEAEAAMVLERAGQALTINRMAERDQRELGHQAQAGLLHELRQPRSLDEAEALTRAAALGLPPAPLYLPVVLRLDHASTAEPIALQRRERALLELVNRVLAASRNSALAASLQTGSVAVLLALPARQLEDSVLERICGELADRSAGAAEDLRWTAGVGRPHARLLQAAAGLDEAGQVAETASTLPAGAKRFYRSTDVRLRGLLTLLRHDPRVQTFVEAELAGVLESGNDGGDLDLLQRYLESGGNKSELARSGYLSRPTLYARLARLEQRLGVRLDDAESRTSLHVALLVHRLQGL</sequence>
<organism evidence="5 6">
    <name type="scientific">Arthrobacter mangrovi</name>
    <dbReference type="NCBI Taxonomy" id="2966350"/>
    <lineage>
        <taxon>Bacteria</taxon>
        <taxon>Bacillati</taxon>
        <taxon>Actinomycetota</taxon>
        <taxon>Actinomycetes</taxon>
        <taxon>Micrococcales</taxon>
        <taxon>Micrococcaceae</taxon>
        <taxon>Arthrobacter</taxon>
    </lineage>
</organism>
<feature type="domain" description="PucR C-terminal helix-turn-helix" evidence="3">
    <location>
        <begin position="473"/>
        <end position="529"/>
    </location>
</feature>
<dbReference type="PANTHER" id="PTHR33744">
    <property type="entry name" value="CARBOHYDRATE DIACID REGULATOR"/>
    <property type="match status" value="1"/>
</dbReference>
<feature type="domain" description="Purine catabolism PurC-like" evidence="2">
    <location>
        <begin position="8"/>
        <end position="128"/>
    </location>
</feature>
<name>A0ABQ5MP42_9MICC</name>
<dbReference type="InterPro" id="IPR012914">
    <property type="entry name" value="PucR_dom"/>
</dbReference>
<dbReference type="InterPro" id="IPR042070">
    <property type="entry name" value="PucR_C-HTH_sf"/>
</dbReference>
<comment type="similarity">
    <text evidence="1">Belongs to the CdaR family.</text>
</comment>
<accession>A0ABQ5MP42</accession>
<evidence type="ECO:0000256" key="1">
    <source>
        <dbReference type="ARBA" id="ARBA00006754"/>
    </source>
</evidence>
<dbReference type="EMBL" id="BRVS01000001">
    <property type="protein sequence ID" value="GLB65771.1"/>
    <property type="molecule type" value="Genomic_DNA"/>
</dbReference>
<feature type="domain" description="CdaR GGDEF-like" evidence="4">
    <location>
        <begin position="288"/>
        <end position="419"/>
    </location>
</feature>
<evidence type="ECO:0000259" key="2">
    <source>
        <dbReference type="Pfam" id="PF07905"/>
    </source>
</evidence>
<dbReference type="InterPro" id="IPR041522">
    <property type="entry name" value="CdaR_GGDEF"/>
</dbReference>
<evidence type="ECO:0000313" key="6">
    <source>
        <dbReference type="Proteomes" id="UP001209654"/>
    </source>
</evidence>
<gene>
    <name evidence="5" type="ORF">AHIS1636_02100</name>
</gene>
<dbReference type="RefSeq" id="WP_264793945.1">
    <property type="nucleotide sequence ID" value="NZ_BRVS01000001.1"/>
</dbReference>
<evidence type="ECO:0000313" key="5">
    <source>
        <dbReference type="EMBL" id="GLB65771.1"/>
    </source>
</evidence>
<dbReference type="Pfam" id="PF17853">
    <property type="entry name" value="GGDEF_2"/>
    <property type="match status" value="1"/>
</dbReference>
<dbReference type="InterPro" id="IPR025736">
    <property type="entry name" value="PucR_C-HTH_dom"/>
</dbReference>
<dbReference type="Proteomes" id="UP001209654">
    <property type="component" value="Unassembled WGS sequence"/>
</dbReference>